<reference evidence="3" key="3">
    <citation type="submission" date="2025-08" db="UniProtKB">
        <authorList>
            <consortium name="RefSeq"/>
        </authorList>
    </citation>
    <scope>IDENTIFICATION</scope>
    <source>
        <strain evidence="3">NI907</strain>
    </source>
</reference>
<proteinExistence type="predicted"/>
<dbReference type="GeneID" id="41956455"/>
<feature type="region of interest" description="Disordered" evidence="1">
    <location>
        <begin position="140"/>
        <end position="162"/>
    </location>
</feature>
<keyword evidence="2" id="KW-1185">Reference proteome</keyword>
<dbReference type="AlphaFoldDB" id="A0A6P8BG80"/>
<organism evidence="2 3">
    <name type="scientific">Pyricularia grisea</name>
    <name type="common">Crabgrass-specific blast fungus</name>
    <name type="synonym">Magnaporthe grisea</name>
    <dbReference type="NCBI Taxonomy" id="148305"/>
    <lineage>
        <taxon>Eukaryota</taxon>
        <taxon>Fungi</taxon>
        <taxon>Dikarya</taxon>
        <taxon>Ascomycota</taxon>
        <taxon>Pezizomycotina</taxon>
        <taxon>Sordariomycetes</taxon>
        <taxon>Sordariomycetidae</taxon>
        <taxon>Magnaporthales</taxon>
        <taxon>Pyriculariaceae</taxon>
        <taxon>Pyricularia</taxon>
    </lineage>
</organism>
<evidence type="ECO:0000256" key="1">
    <source>
        <dbReference type="SAM" id="MobiDB-lite"/>
    </source>
</evidence>
<protein>
    <submittedName>
        <fullName evidence="3">Uncharacterized protein</fullName>
    </submittedName>
</protein>
<dbReference type="Proteomes" id="UP000515153">
    <property type="component" value="Unplaced"/>
</dbReference>
<sequence length="162" mass="18266">MCRKVTHKFECGHNNGPSVMNPDNPADCPEAVKANRRHKKTNRLLQCKSPPTSVVNTGGYCQKPNCFVWYLQEFGWSCCACKRQNEGGSWEVCHCSHTICKGCSSVINQEQNRHPQGHGNCYQQQGYSSEYESFSQLGYNQDAYDQGGYGQERYGQANEGHD</sequence>
<reference evidence="3" key="2">
    <citation type="submission" date="2019-10" db="EMBL/GenBank/DDBJ databases">
        <authorList>
            <consortium name="NCBI Genome Project"/>
        </authorList>
    </citation>
    <scope>NUCLEOTIDE SEQUENCE</scope>
    <source>
        <strain evidence="3">NI907</strain>
    </source>
</reference>
<dbReference type="RefSeq" id="XP_030986293.1">
    <property type="nucleotide sequence ID" value="XM_031121541.1"/>
</dbReference>
<reference evidence="3" key="1">
    <citation type="journal article" date="2019" name="Mol. Biol. Evol.">
        <title>Blast fungal genomes show frequent chromosomal changes, gene gains and losses, and effector gene turnover.</title>
        <authorList>
            <person name="Gomez Luciano L.B."/>
            <person name="Jason Tsai I."/>
            <person name="Chuma I."/>
            <person name="Tosa Y."/>
            <person name="Chen Y.H."/>
            <person name="Li J.Y."/>
            <person name="Li M.Y."/>
            <person name="Jade Lu M.Y."/>
            <person name="Nakayashiki H."/>
            <person name="Li W.H."/>
        </authorList>
    </citation>
    <scope>NUCLEOTIDE SEQUENCE</scope>
    <source>
        <strain evidence="3">NI907</strain>
    </source>
</reference>
<gene>
    <name evidence="3" type="ORF">PgNI_01470</name>
</gene>
<dbReference type="KEGG" id="pgri:PgNI_01470"/>
<evidence type="ECO:0000313" key="2">
    <source>
        <dbReference type="Proteomes" id="UP000515153"/>
    </source>
</evidence>
<evidence type="ECO:0000313" key="3">
    <source>
        <dbReference type="RefSeq" id="XP_030986293.1"/>
    </source>
</evidence>
<accession>A0A6P8BG80</accession>
<name>A0A6P8BG80_PYRGI</name>